<dbReference type="EMBL" id="QLMG01000001">
    <property type="protein sequence ID" value="RAK24092.1"/>
    <property type="molecule type" value="Genomic_DNA"/>
</dbReference>
<reference evidence="1 2" key="1">
    <citation type="submission" date="2018-06" db="EMBL/GenBank/DDBJ databases">
        <title>Genomic Encyclopedia of Archaeal and Bacterial Type Strains, Phase II (KMG-II): from individual species to whole genera.</title>
        <authorList>
            <person name="Goeker M."/>
        </authorList>
    </citation>
    <scope>NUCLEOTIDE SEQUENCE [LARGE SCALE GENOMIC DNA]</scope>
    <source>
        <strain evidence="1 2">DSM 22011</strain>
    </source>
</reference>
<dbReference type="AlphaFoldDB" id="A0A327YTY7"/>
<keyword evidence="2" id="KW-1185">Reference proteome</keyword>
<protein>
    <submittedName>
        <fullName evidence="1">Uncharacterized protein</fullName>
    </submittedName>
</protein>
<proteinExistence type="predicted"/>
<gene>
    <name evidence="1" type="ORF">ATI53_1001199</name>
</gene>
<sequence length="80" mass="8521">MTGAAPLVMLARRALPFGPLTLELMRSACGARSWALRTAPSPGMGARPQLLTNGFCDSARDRRALAGQLRAIADAVEDWP</sequence>
<name>A0A327YTY7_9RHOB</name>
<evidence type="ECO:0000313" key="1">
    <source>
        <dbReference type="EMBL" id="RAK24092.1"/>
    </source>
</evidence>
<comment type="caution">
    <text evidence="1">The sequence shown here is derived from an EMBL/GenBank/DDBJ whole genome shotgun (WGS) entry which is preliminary data.</text>
</comment>
<accession>A0A327YTY7</accession>
<evidence type="ECO:0000313" key="2">
    <source>
        <dbReference type="Proteomes" id="UP000249165"/>
    </source>
</evidence>
<organism evidence="1 2">
    <name type="scientific">Salipiger aestuarii</name>
    <dbReference type="NCBI Taxonomy" id="568098"/>
    <lineage>
        <taxon>Bacteria</taxon>
        <taxon>Pseudomonadati</taxon>
        <taxon>Pseudomonadota</taxon>
        <taxon>Alphaproteobacteria</taxon>
        <taxon>Rhodobacterales</taxon>
        <taxon>Roseobacteraceae</taxon>
        <taxon>Salipiger</taxon>
    </lineage>
</organism>
<dbReference type="Proteomes" id="UP000249165">
    <property type="component" value="Unassembled WGS sequence"/>
</dbReference>
<dbReference type="RefSeq" id="WP_146609868.1">
    <property type="nucleotide sequence ID" value="NZ_LIQE01000057.1"/>
</dbReference>